<sequence length="366" mass="42311">MWDKLKSPFTRSGESQKQCGDSLSSRSNINEEYTEAFRTKSYVEMWSKAQSQLAARTSFNGLSSTSSVSFYAHLSEYLLEPQQETLMKMIERLHFHHLLMDYFEASVEAYNVCQLLLRSVHQTRANYRRIQRVIKISENMHDCRATFKHLAAFASSKNPLSIISMVQFRDYHHGKMLLFSSLTSKGKKIRRRAKFNKLLKKVGAYSLVISQTALLIALLVFVLHSMVGIVAAPGLMVPCLALFKRKLTKLVRRGPKTSLLQKFAAQLDVAAKGVYILVNDFDTISRMVRRLYDEVEHRKDIARMCFRSGNSEILKEVMKEFHMHESSFLEQLKELEDHICLCFLTINRSRRLVLQEIMVHQDKSCP</sequence>
<organism evidence="1 2">
    <name type="scientific">Citrus sinensis</name>
    <name type="common">Sweet orange</name>
    <name type="synonym">Citrus aurantium var. sinensis</name>
    <dbReference type="NCBI Taxonomy" id="2711"/>
    <lineage>
        <taxon>Eukaryota</taxon>
        <taxon>Viridiplantae</taxon>
        <taxon>Streptophyta</taxon>
        <taxon>Embryophyta</taxon>
        <taxon>Tracheophyta</taxon>
        <taxon>Spermatophyta</taxon>
        <taxon>Magnoliopsida</taxon>
        <taxon>eudicotyledons</taxon>
        <taxon>Gunneridae</taxon>
        <taxon>Pentapetalae</taxon>
        <taxon>rosids</taxon>
        <taxon>malvids</taxon>
        <taxon>Sapindales</taxon>
        <taxon>Rutaceae</taxon>
        <taxon>Aurantioideae</taxon>
        <taxon>Citrus</taxon>
    </lineage>
</organism>
<comment type="caution">
    <text evidence="1">The sequence shown here is derived from an EMBL/GenBank/DDBJ whole genome shotgun (WGS) entry which is preliminary data.</text>
</comment>
<protein>
    <submittedName>
        <fullName evidence="1">UPF0496 protein</fullName>
    </submittedName>
</protein>
<gene>
    <name evidence="1" type="ORF">KPL71_016938</name>
</gene>
<accession>A0ACB8KXN7</accession>
<dbReference type="Proteomes" id="UP000829398">
    <property type="component" value="Chromosome 5"/>
</dbReference>
<name>A0ACB8KXN7_CITSI</name>
<reference evidence="2" key="1">
    <citation type="journal article" date="2023" name="Hortic. Res.">
        <title>A chromosome-level phased genome enabling allele-level studies in sweet orange: a case study on citrus Huanglongbing tolerance.</title>
        <authorList>
            <person name="Wu B."/>
            <person name="Yu Q."/>
            <person name="Deng Z."/>
            <person name="Duan Y."/>
            <person name="Luo F."/>
            <person name="Gmitter F. Jr."/>
        </authorList>
    </citation>
    <scope>NUCLEOTIDE SEQUENCE [LARGE SCALE GENOMIC DNA]</scope>
    <source>
        <strain evidence="2">cv. Valencia</strain>
    </source>
</reference>
<evidence type="ECO:0000313" key="2">
    <source>
        <dbReference type="Proteomes" id="UP000829398"/>
    </source>
</evidence>
<dbReference type="EMBL" id="CM039174">
    <property type="protein sequence ID" value="KAH9759234.1"/>
    <property type="molecule type" value="Genomic_DNA"/>
</dbReference>
<keyword evidence="2" id="KW-1185">Reference proteome</keyword>
<proteinExistence type="predicted"/>
<evidence type="ECO:0000313" key="1">
    <source>
        <dbReference type="EMBL" id="KAH9759234.1"/>
    </source>
</evidence>